<organism evidence="3 4">
    <name type="scientific">Bacillus velezensis</name>
    <dbReference type="NCBI Taxonomy" id="492670"/>
    <lineage>
        <taxon>Bacteria</taxon>
        <taxon>Bacillati</taxon>
        <taxon>Bacillota</taxon>
        <taxon>Bacilli</taxon>
        <taxon>Bacillales</taxon>
        <taxon>Bacillaceae</taxon>
        <taxon>Bacillus</taxon>
        <taxon>Bacillus amyloliquefaciens group</taxon>
    </lineage>
</organism>
<dbReference type="SUPFAM" id="SSF51735">
    <property type="entry name" value="NAD(P)-binding Rossmann-fold domains"/>
    <property type="match status" value="1"/>
</dbReference>
<dbReference type="Gene3D" id="3.40.50.720">
    <property type="entry name" value="NAD(P)-binding Rossmann-like Domain"/>
    <property type="match status" value="1"/>
</dbReference>
<dbReference type="GO" id="GO:0008206">
    <property type="term" value="P:bile acid metabolic process"/>
    <property type="evidence" value="ECO:0007669"/>
    <property type="project" value="UniProtKB-ARBA"/>
</dbReference>
<dbReference type="RefSeq" id="WP_015240976.1">
    <property type="nucleotide sequence ID" value="NZ_CBDFOR010000011.1"/>
</dbReference>
<dbReference type="Proteomes" id="UP000250069">
    <property type="component" value="Chromosome"/>
</dbReference>
<evidence type="ECO:0000256" key="2">
    <source>
        <dbReference type="ARBA" id="ARBA00023002"/>
    </source>
</evidence>
<evidence type="ECO:0000313" key="4">
    <source>
        <dbReference type="Proteomes" id="UP000250069"/>
    </source>
</evidence>
<dbReference type="PANTHER" id="PTHR42879:SF2">
    <property type="entry name" value="3-OXOACYL-[ACYL-CARRIER-PROTEIN] REDUCTASE FABG"/>
    <property type="match status" value="1"/>
</dbReference>
<dbReference type="NCBIfam" id="NF009093">
    <property type="entry name" value="PRK12429.1"/>
    <property type="match status" value="1"/>
</dbReference>
<dbReference type="AlphaFoldDB" id="A0ABC8DEI0"/>
<dbReference type="FunFam" id="3.40.50.720:FF:000084">
    <property type="entry name" value="Short-chain dehydrogenase reductase"/>
    <property type="match status" value="1"/>
</dbReference>
<dbReference type="Pfam" id="PF13561">
    <property type="entry name" value="adh_short_C2"/>
    <property type="match status" value="1"/>
</dbReference>
<dbReference type="InterPro" id="IPR011294">
    <property type="entry name" value="3-OHbutyrate_DH"/>
</dbReference>
<dbReference type="NCBIfam" id="NF005559">
    <property type="entry name" value="PRK07231.1"/>
    <property type="match status" value="1"/>
</dbReference>
<protein>
    <submittedName>
        <fullName evidence="3">3-hydroxybutyrate dehydrogenase</fullName>
        <ecNumber evidence="3">1.1.1.30</ecNumber>
    </submittedName>
</protein>
<name>A0ABC8DEI0_BACVE</name>
<dbReference type="GO" id="GO:0003858">
    <property type="term" value="F:3-hydroxybutyrate dehydrogenase activity"/>
    <property type="evidence" value="ECO:0007669"/>
    <property type="project" value="UniProtKB-EC"/>
</dbReference>
<dbReference type="PRINTS" id="PR00080">
    <property type="entry name" value="SDRFAMILY"/>
</dbReference>
<dbReference type="PRINTS" id="PR00081">
    <property type="entry name" value="GDHRDH"/>
</dbReference>
<proteinExistence type="inferred from homology"/>
<gene>
    <name evidence="3" type="ORF">BVDSYZ_21245</name>
</gene>
<evidence type="ECO:0000313" key="3">
    <source>
        <dbReference type="EMBL" id="AWX74396.1"/>
    </source>
</evidence>
<reference evidence="3 4" key="1">
    <citation type="submission" date="2018-06" db="EMBL/GenBank/DDBJ databases">
        <title>Complete Genome Sequence of Bacillus velezensis DSYZ, a Plant Growth-Promoting Rhizobacterium with Antifungal Activity.</title>
        <authorList>
            <person name="Du B."/>
            <person name="Ding Y."/>
            <person name="Liu K."/>
            <person name="Yao L."/>
            <person name="Wang C."/>
            <person name="Li H."/>
            <person name="Liu H."/>
        </authorList>
    </citation>
    <scope>NUCLEOTIDE SEQUENCE [LARGE SCALE GENOMIC DNA]</scope>
    <source>
        <strain evidence="3 4">DSYZ</strain>
    </source>
</reference>
<dbReference type="EC" id="1.1.1.30" evidence="3"/>
<keyword evidence="2 3" id="KW-0560">Oxidoreductase</keyword>
<comment type="similarity">
    <text evidence="1">Belongs to the short-chain dehydrogenases/reductases (SDR) family.</text>
</comment>
<dbReference type="InterPro" id="IPR002347">
    <property type="entry name" value="SDR_fam"/>
</dbReference>
<evidence type="ECO:0000256" key="1">
    <source>
        <dbReference type="ARBA" id="ARBA00006484"/>
    </source>
</evidence>
<dbReference type="InterPro" id="IPR050259">
    <property type="entry name" value="SDR"/>
</dbReference>
<dbReference type="NCBIfam" id="TIGR01963">
    <property type="entry name" value="PHB_DH"/>
    <property type="match status" value="1"/>
</dbReference>
<accession>A0ABC8DEI0</accession>
<sequence>MSKLLESKVALVTGAASGIGLEIAREFAKEGAKVVISDLNEKAVQHAAEELTEQGYEVLSAVCDVTNEEQVEKSVSKTLETFGRLDILVNNAGIQHVSDIENFPTDKFEFMLKLMLTAPFSATKRVFPLMKKQKFGRIINMASINGLIGFAGKAAYCSAKHGLIGLTKVSALEGAEYGITVNALCPGYIDTPLVQNQLKDIAETRGISKEKVFEEVIYPLVPQKRLLAVQEIADYAVFLASDKAKGVTGQAVVMDGGYTAQ</sequence>
<dbReference type="InterPro" id="IPR036291">
    <property type="entry name" value="NAD(P)-bd_dom_sf"/>
</dbReference>
<dbReference type="EMBL" id="CP030150">
    <property type="protein sequence ID" value="AWX74396.1"/>
    <property type="molecule type" value="Genomic_DNA"/>
</dbReference>
<dbReference type="PANTHER" id="PTHR42879">
    <property type="entry name" value="3-OXOACYL-(ACYL-CARRIER-PROTEIN) REDUCTASE"/>
    <property type="match status" value="1"/>
</dbReference>